<protein>
    <recommendedName>
        <fullName evidence="1">N-acetyltransferase domain-containing protein</fullName>
    </recommendedName>
</protein>
<evidence type="ECO:0000313" key="3">
    <source>
        <dbReference type="Proteomes" id="UP000199328"/>
    </source>
</evidence>
<dbReference type="STRING" id="990712.SAMN05216257_1037"/>
<gene>
    <name evidence="2" type="ORF">SAMN05216257_1037</name>
</gene>
<sequence>MTIRLEVLTGEALEERLDDLARLRCEVFREWPYLYAGEEAYERAYLEHYRGEGQAVMVAAFVGDAMVGASTGAPLASHAPEFARPFEERGIAAETVFYFGESVLLPQYRGQGTGARFFELREEHARAQGFRIAAFCSVLREDTHPLRPPAWSGHDAFWRRMGYLPMQGAVARFSWTDIGNAVPTEKPLQFWSKLL</sequence>
<dbReference type="GO" id="GO:0016747">
    <property type="term" value="F:acyltransferase activity, transferring groups other than amino-acyl groups"/>
    <property type="evidence" value="ECO:0007669"/>
    <property type="project" value="InterPro"/>
</dbReference>
<keyword evidence="3" id="KW-1185">Reference proteome</keyword>
<dbReference type="OrthoDB" id="187903at2"/>
<organism evidence="2 3">
    <name type="scientific">Meinhardsimonia xiamenensis</name>
    <dbReference type="NCBI Taxonomy" id="990712"/>
    <lineage>
        <taxon>Bacteria</taxon>
        <taxon>Pseudomonadati</taxon>
        <taxon>Pseudomonadota</taxon>
        <taxon>Alphaproteobacteria</taxon>
        <taxon>Rhodobacterales</taxon>
        <taxon>Paracoccaceae</taxon>
        <taxon>Meinhardsimonia</taxon>
    </lineage>
</organism>
<dbReference type="Gene3D" id="3.40.630.30">
    <property type="match status" value="1"/>
</dbReference>
<name>A0A1G9C7N1_9RHOB</name>
<dbReference type="EMBL" id="FNFV01000003">
    <property type="protein sequence ID" value="SDK47666.1"/>
    <property type="molecule type" value="Genomic_DNA"/>
</dbReference>
<feature type="domain" description="N-acetyltransferase" evidence="1">
    <location>
        <begin position="7"/>
        <end position="189"/>
    </location>
</feature>
<dbReference type="SUPFAM" id="SSF55729">
    <property type="entry name" value="Acyl-CoA N-acyltransferases (Nat)"/>
    <property type="match status" value="1"/>
</dbReference>
<proteinExistence type="predicted"/>
<dbReference type="RefSeq" id="WP_092499532.1">
    <property type="nucleotide sequence ID" value="NZ_FNFV01000003.1"/>
</dbReference>
<dbReference type="AlphaFoldDB" id="A0A1G9C7N1"/>
<reference evidence="3" key="1">
    <citation type="submission" date="2016-10" db="EMBL/GenBank/DDBJ databases">
        <authorList>
            <person name="Varghese N."/>
            <person name="Submissions S."/>
        </authorList>
    </citation>
    <scope>NUCLEOTIDE SEQUENCE [LARGE SCALE GENOMIC DNA]</scope>
    <source>
        <strain evidence="3">CGMCC 1.10789</strain>
    </source>
</reference>
<dbReference type="PROSITE" id="PS51186">
    <property type="entry name" value="GNAT"/>
    <property type="match status" value="1"/>
</dbReference>
<dbReference type="InterPro" id="IPR000182">
    <property type="entry name" value="GNAT_dom"/>
</dbReference>
<evidence type="ECO:0000313" key="2">
    <source>
        <dbReference type="EMBL" id="SDK47666.1"/>
    </source>
</evidence>
<dbReference type="Proteomes" id="UP000199328">
    <property type="component" value="Unassembled WGS sequence"/>
</dbReference>
<accession>A0A1G9C7N1</accession>
<dbReference type="InterPro" id="IPR016181">
    <property type="entry name" value="Acyl_CoA_acyltransferase"/>
</dbReference>
<evidence type="ECO:0000259" key="1">
    <source>
        <dbReference type="PROSITE" id="PS51186"/>
    </source>
</evidence>